<dbReference type="InterPro" id="IPR000073">
    <property type="entry name" value="AB_hydrolase_1"/>
</dbReference>
<name>A0A1I0Q2C2_9RHOB</name>
<evidence type="ECO:0000256" key="1">
    <source>
        <dbReference type="ARBA" id="ARBA00023125"/>
    </source>
</evidence>
<organism evidence="4 5">
    <name type="scientific">Aliiroseovarius sediminilitoris</name>
    <dbReference type="NCBI Taxonomy" id="1173584"/>
    <lineage>
        <taxon>Bacteria</taxon>
        <taxon>Pseudomonadati</taxon>
        <taxon>Pseudomonadota</taxon>
        <taxon>Alphaproteobacteria</taxon>
        <taxon>Rhodobacterales</taxon>
        <taxon>Paracoccaceae</taxon>
        <taxon>Aliiroseovarius</taxon>
    </lineage>
</organism>
<dbReference type="SUPFAM" id="SSF46894">
    <property type="entry name" value="C-terminal effector domain of the bipartite response regulators"/>
    <property type="match status" value="1"/>
</dbReference>
<dbReference type="InterPro" id="IPR029058">
    <property type="entry name" value="AB_hydrolase_fold"/>
</dbReference>
<keyword evidence="5" id="KW-1185">Reference proteome</keyword>
<feature type="DNA-binding region" description="OmpR/PhoB-type" evidence="2">
    <location>
        <begin position="7"/>
        <end position="105"/>
    </location>
</feature>
<dbReference type="PANTHER" id="PTHR43433:SF5">
    <property type="entry name" value="AB HYDROLASE-1 DOMAIN-CONTAINING PROTEIN"/>
    <property type="match status" value="1"/>
</dbReference>
<dbReference type="CDD" id="cd00383">
    <property type="entry name" value="trans_reg_C"/>
    <property type="match status" value="1"/>
</dbReference>
<reference evidence="4 5" key="1">
    <citation type="submission" date="2016-10" db="EMBL/GenBank/DDBJ databases">
        <authorList>
            <person name="de Groot N.N."/>
        </authorList>
    </citation>
    <scope>NUCLEOTIDE SEQUENCE [LARGE SCALE GENOMIC DNA]</scope>
    <source>
        <strain evidence="4 5">DSM 29439</strain>
    </source>
</reference>
<evidence type="ECO:0000256" key="2">
    <source>
        <dbReference type="PROSITE-ProRule" id="PRU01091"/>
    </source>
</evidence>
<feature type="domain" description="OmpR/PhoB-type" evidence="3">
    <location>
        <begin position="7"/>
        <end position="105"/>
    </location>
</feature>
<keyword evidence="1 2" id="KW-0238">DNA-binding</keyword>
<sequence length="402" mass="44147">MLTSAIRMHLAFSDCDLDVERRILRRAGRIVHVEPQVFSLLVALAAAKGRVLDRDAIIDAVWNGRIVSDSAISARVHAARQAVGDDGRAQSVIRTVTGVGFQLAQTVRSGRPDTVELDVPAIEQDVHMTKSLDGTGLAWASSGVSHDGQPALLRGGHWLTHLELDLKNHVWAPLLAHLNQGRRLLRYDVRGTGLSTRSVSDLSLDRFVEDMLAVLHASGEQQVDIVAASQNVPVSIAFAVRYPERVRRMVLLSGFLRGADRRRDSAPSMTDAFLALLHNGWGDPGSPFMQSFYAFYMPESTRVERESLAEIQFASASAEMAVAYRRAIASFDVTKLASLVDAPVLIVHAQKDAVNPLSEAQDIAAHIPVSQMMILDSANHIPLPRDPEWARALEHIMRFLSD</sequence>
<dbReference type="EMBL" id="FOJB01000001">
    <property type="protein sequence ID" value="SEW21111.1"/>
    <property type="molecule type" value="Genomic_DNA"/>
</dbReference>
<dbReference type="InterPro" id="IPR050471">
    <property type="entry name" value="AB_hydrolase"/>
</dbReference>
<evidence type="ECO:0000313" key="4">
    <source>
        <dbReference type="EMBL" id="SEW21111.1"/>
    </source>
</evidence>
<dbReference type="GO" id="GO:0003677">
    <property type="term" value="F:DNA binding"/>
    <property type="evidence" value="ECO:0007669"/>
    <property type="project" value="UniProtKB-UniRule"/>
</dbReference>
<dbReference type="InterPro" id="IPR001867">
    <property type="entry name" value="OmpR/PhoB-type_DNA-bd"/>
</dbReference>
<dbReference type="Proteomes" id="UP000199650">
    <property type="component" value="Unassembled WGS sequence"/>
</dbReference>
<dbReference type="AlphaFoldDB" id="A0A1I0Q2C2"/>
<dbReference type="Pfam" id="PF00486">
    <property type="entry name" value="Trans_reg_C"/>
    <property type="match status" value="1"/>
</dbReference>
<dbReference type="SUPFAM" id="SSF53474">
    <property type="entry name" value="alpha/beta-Hydrolases"/>
    <property type="match status" value="1"/>
</dbReference>
<dbReference type="STRING" id="1173584.SAMN05444851_2161"/>
<dbReference type="GO" id="GO:0006355">
    <property type="term" value="P:regulation of DNA-templated transcription"/>
    <property type="evidence" value="ECO:0007669"/>
    <property type="project" value="InterPro"/>
</dbReference>
<accession>A0A1I0Q2C2</accession>
<dbReference type="PRINTS" id="PR00111">
    <property type="entry name" value="ABHYDROLASE"/>
</dbReference>
<dbReference type="Gene3D" id="1.10.10.10">
    <property type="entry name" value="Winged helix-like DNA-binding domain superfamily/Winged helix DNA-binding domain"/>
    <property type="match status" value="1"/>
</dbReference>
<dbReference type="PROSITE" id="PS51755">
    <property type="entry name" value="OMPR_PHOB"/>
    <property type="match status" value="1"/>
</dbReference>
<dbReference type="InterPro" id="IPR036388">
    <property type="entry name" value="WH-like_DNA-bd_sf"/>
</dbReference>
<protein>
    <submittedName>
        <fullName evidence="4">Lysine decarboxylase transcriptional regulator, CadC</fullName>
    </submittedName>
</protein>
<evidence type="ECO:0000259" key="3">
    <source>
        <dbReference type="PROSITE" id="PS51755"/>
    </source>
</evidence>
<dbReference type="PANTHER" id="PTHR43433">
    <property type="entry name" value="HYDROLASE, ALPHA/BETA FOLD FAMILY PROTEIN"/>
    <property type="match status" value="1"/>
</dbReference>
<dbReference type="InterPro" id="IPR016032">
    <property type="entry name" value="Sig_transdc_resp-reg_C-effctor"/>
</dbReference>
<dbReference type="SMART" id="SM00862">
    <property type="entry name" value="Trans_reg_C"/>
    <property type="match status" value="1"/>
</dbReference>
<gene>
    <name evidence="4" type="ORF">SAMN05444851_2161</name>
</gene>
<evidence type="ECO:0000313" key="5">
    <source>
        <dbReference type="Proteomes" id="UP000199650"/>
    </source>
</evidence>
<dbReference type="Gene3D" id="3.40.50.1820">
    <property type="entry name" value="alpha/beta hydrolase"/>
    <property type="match status" value="1"/>
</dbReference>
<proteinExistence type="predicted"/>
<dbReference type="Pfam" id="PF00561">
    <property type="entry name" value="Abhydrolase_1"/>
    <property type="match status" value="1"/>
</dbReference>
<dbReference type="GO" id="GO:0000160">
    <property type="term" value="P:phosphorelay signal transduction system"/>
    <property type="evidence" value="ECO:0007669"/>
    <property type="project" value="InterPro"/>
</dbReference>